<comment type="caution">
    <text evidence="3">The sequence shown here is derived from an EMBL/GenBank/DDBJ whole genome shotgun (WGS) entry which is preliminary data.</text>
</comment>
<dbReference type="PANTHER" id="PTHR36503">
    <property type="entry name" value="BLR2520 PROTEIN"/>
    <property type="match status" value="1"/>
</dbReference>
<dbReference type="Proteomes" id="UP000656732">
    <property type="component" value="Unassembled WGS sequence"/>
</dbReference>
<dbReference type="InterPro" id="IPR029068">
    <property type="entry name" value="Glyas_Bleomycin-R_OHBP_Dase"/>
</dbReference>
<evidence type="ECO:0000259" key="2">
    <source>
        <dbReference type="PROSITE" id="PS51819"/>
    </source>
</evidence>
<feature type="domain" description="VOC" evidence="2">
    <location>
        <begin position="53"/>
        <end position="177"/>
    </location>
</feature>
<dbReference type="InterPro" id="IPR004360">
    <property type="entry name" value="Glyas_Fos-R_dOase_dom"/>
</dbReference>
<evidence type="ECO:0000313" key="4">
    <source>
        <dbReference type="Proteomes" id="UP000656732"/>
    </source>
</evidence>
<name>A0A918EV47_9ACTN</name>
<dbReference type="AlphaFoldDB" id="A0A918EV47"/>
<accession>A0A918EV47</accession>
<feature type="compositionally biased region" description="Pro residues" evidence="1">
    <location>
        <begin position="21"/>
        <end position="38"/>
    </location>
</feature>
<dbReference type="PROSITE" id="PS51819">
    <property type="entry name" value="VOC"/>
    <property type="match status" value="1"/>
</dbReference>
<dbReference type="EMBL" id="BMTU01000004">
    <property type="protein sequence ID" value="GGQ77000.1"/>
    <property type="molecule type" value="Genomic_DNA"/>
</dbReference>
<reference evidence="3" key="1">
    <citation type="journal article" date="2014" name="Int. J. Syst. Evol. Microbiol.">
        <title>Complete genome sequence of Corynebacterium casei LMG S-19264T (=DSM 44701T), isolated from a smear-ripened cheese.</title>
        <authorList>
            <consortium name="US DOE Joint Genome Institute (JGI-PGF)"/>
            <person name="Walter F."/>
            <person name="Albersmeier A."/>
            <person name="Kalinowski J."/>
            <person name="Ruckert C."/>
        </authorList>
    </citation>
    <scope>NUCLEOTIDE SEQUENCE</scope>
    <source>
        <strain evidence="3">JCM 4403</strain>
    </source>
</reference>
<dbReference type="Pfam" id="PF00903">
    <property type="entry name" value="Glyoxalase"/>
    <property type="match status" value="1"/>
</dbReference>
<proteinExistence type="predicted"/>
<sequence>MRAGAVMRESLCGGPPRSARPAPPSEAVPPGACPIPSRPPRRGGPTVDRMSARFDAIGMVVSDMAASVAFYRRLGFAFPEGAETQGHVEAGLPGGLRFMMDTEEVVRSFHTEWRPPAGEGRTSLALRCDSPADVDALFGEMTAAGSRFELKPFDAVWGQRYAVLLDPDGNGVDLFAPLPAAE</sequence>
<gene>
    <name evidence="3" type="ORF">GCM10010280_24200</name>
</gene>
<evidence type="ECO:0000313" key="3">
    <source>
        <dbReference type="EMBL" id="GGQ77000.1"/>
    </source>
</evidence>
<reference evidence="3" key="2">
    <citation type="submission" date="2020-09" db="EMBL/GenBank/DDBJ databases">
        <authorList>
            <person name="Sun Q."/>
            <person name="Ohkuma M."/>
        </authorList>
    </citation>
    <scope>NUCLEOTIDE SEQUENCE</scope>
    <source>
        <strain evidence="3">JCM 4403</strain>
    </source>
</reference>
<dbReference type="SUPFAM" id="SSF54593">
    <property type="entry name" value="Glyoxalase/Bleomycin resistance protein/Dihydroxybiphenyl dioxygenase"/>
    <property type="match status" value="1"/>
</dbReference>
<dbReference type="InterPro" id="IPR037523">
    <property type="entry name" value="VOC_core"/>
</dbReference>
<feature type="region of interest" description="Disordered" evidence="1">
    <location>
        <begin position="1"/>
        <end position="47"/>
    </location>
</feature>
<dbReference type="Gene3D" id="3.10.180.10">
    <property type="entry name" value="2,3-Dihydroxybiphenyl 1,2-Dioxygenase, domain 1"/>
    <property type="match status" value="1"/>
</dbReference>
<keyword evidence="4" id="KW-1185">Reference proteome</keyword>
<evidence type="ECO:0000256" key="1">
    <source>
        <dbReference type="SAM" id="MobiDB-lite"/>
    </source>
</evidence>
<dbReference type="PANTHER" id="PTHR36503:SF3">
    <property type="entry name" value="BLR0126 PROTEIN"/>
    <property type="match status" value="1"/>
</dbReference>
<organism evidence="3 4">
    <name type="scientific">Streptomyces pilosus</name>
    <dbReference type="NCBI Taxonomy" id="28893"/>
    <lineage>
        <taxon>Bacteria</taxon>
        <taxon>Bacillati</taxon>
        <taxon>Actinomycetota</taxon>
        <taxon>Actinomycetes</taxon>
        <taxon>Kitasatosporales</taxon>
        <taxon>Streptomycetaceae</taxon>
        <taxon>Streptomyces</taxon>
    </lineage>
</organism>
<protein>
    <recommendedName>
        <fullName evidence="2">VOC domain-containing protein</fullName>
    </recommendedName>
</protein>